<organism evidence="3 4">
    <name type="scientific">Mytilus galloprovincialis</name>
    <name type="common">Mediterranean mussel</name>
    <dbReference type="NCBI Taxonomy" id="29158"/>
    <lineage>
        <taxon>Eukaryota</taxon>
        <taxon>Metazoa</taxon>
        <taxon>Spiralia</taxon>
        <taxon>Lophotrochozoa</taxon>
        <taxon>Mollusca</taxon>
        <taxon>Bivalvia</taxon>
        <taxon>Autobranchia</taxon>
        <taxon>Pteriomorphia</taxon>
        <taxon>Mytilida</taxon>
        <taxon>Mytiloidea</taxon>
        <taxon>Mytilidae</taxon>
        <taxon>Mytilinae</taxon>
        <taxon>Mytilus</taxon>
    </lineage>
</organism>
<reference evidence="3" key="1">
    <citation type="submission" date="2018-11" db="EMBL/GenBank/DDBJ databases">
        <authorList>
            <person name="Alioto T."/>
            <person name="Alioto T."/>
        </authorList>
    </citation>
    <scope>NUCLEOTIDE SEQUENCE</scope>
</reference>
<dbReference type="PANTHER" id="PTHR47160">
    <property type="entry name" value="PUTATIVE-RELATED"/>
    <property type="match status" value="1"/>
</dbReference>
<dbReference type="Proteomes" id="UP000596742">
    <property type="component" value="Unassembled WGS sequence"/>
</dbReference>
<proteinExistence type="predicted"/>
<dbReference type="EMBL" id="UYJE01000228">
    <property type="protein sequence ID" value="VDH91433.1"/>
    <property type="molecule type" value="Genomic_DNA"/>
</dbReference>
<feature type="domain" description="MULE transposase" evidence="2">
    <location>
        <begin position="363"/>
        <end position="459"/>
    </location>
</feature>
<name>A0A8B6BIQ3_MYTGA</name>
<protein>
    <recommendedName>
        <fullName evidence="2">MULE transposase domain-containing protein</fullName>
    </recommendedName>
</protein>
<keyword evidence="4" id="KW-1185">Reference proteome</keyword>
<comment type="caution">
    <text evidence="3">The sequence shown here is derived from an EMBL/GenBank/DDBJ whole genome shotgun (WGS) entry which is preliminary data.</text>
</comment>
<keyword evidence="1" id="KW-0472">Membrane</keyword>
<feature type="transmembrane region" description="Helical" evidence="1">
    <location>
        <begin position="146"/>
        <end position="164"/>
    </location>
</feature>
<dbReference type="InterPro" id="IPR018289">
    <property type="entry name" value="MULE_transposase_dom"/>
</dbReference>
<keyword evidence="1" id="KW-1133">Transmembrane helix</keyword>
<accession>A0A8B6BIQ3</accession>
<evidence type="ECO:0000259" key="2">
    <source>
        <dbReference type="Pfam" id="PF10551"/>
    </source>
</evidence>
<evidence type="ECO:0000313" key="3">
    <source>
        <dbReference type="EMBL" id="VDH91433.1"/>
    </source>
</evidence>
<keyword evidence="1" id="KW-0812">Transmembrane</keyword>
<feature type="transmembrane region" description="Helical" evidence="1">
    <location>
        <begin position="192"/>
        <end position="214"/>
    </location>
</feature>
<dbReference type="OrthoDB" id="10029846at2759"/>
<feature type="transmembrane region" description="Helical" evidence="1">
    <location>
        <begin position="88"/>
        <end position="110"/>
    </location>
</feature>
<sequence>MGNENSTVIYKNIYQDPYDTLPLVLTLISAPLSIVGALFIFITFSLVDEARNETRKLLVCLTISDFIMAISSTVGNVRYAVKYGKSEIIELACPSTEFVIVILAMVHGVIGEDYRVGSGLWCWISACITPSEQFFWMMVTGKGWELLMYLLTGASYILLKGYMIQKRKERKQARLSFMDLSDNLRPSDENYLTLWLVIYVLRIWGTIRFGVAMYKHHTKDKLENYATPLLRQPILRQPIIPTAHYSDSPLFRQPNTPTAQYSDNSLFRQCIVREAYDDIAHQIPPAERDNIPTYDSVRSSLDRTRRRYMPEIPASINDVDIRGRWRVTLDGNRFLSKLDNGWGIAVFCTTQALRCLGQCNDIYIDATFKSTPAPYKQFLTIHGFYRDRVIPLVFALMTDRNVANYRQILGHLKRRYSRLTNNQLTPTNIISDFETAIMTAAHTDFPNSRIMGCFFHFCKSVWRRVQKEGLRRSYNRSARLKRCIRKLMAIAYLPVAVVRQNFHLFVQDVETRNLCRRYHGLRDLLLYFERNYLNGQFQPATWNVFNRDMDNRTNNHVEGKWKIKLR</sequence>
<feature type="transmembrane region" description="Helical" evidence="1">
    <location>
        <begin position="20"/>
        <end position="47"/>
    </location>
</feature>
<dbReference type="PANTHER" id="PTHR47160:SF10">
    <property type="entry name" value="MULE TRANSPOSASE DOMAIN-CONTAINING PROTEIN"/>
    <property type="match status" value="1"/>
</dbReference>
<dbReference type="AlphaFoldDB" id="A0A8B6BIQ3"/>
<dbReference type="Pfam" id="PF10551">
    <property type="entry name" value="MULE"/>
    <property type="match status" value="1"/>
</dbReference>
<evidence type="ECO:0000313" key="4">
    <source>
        <dbReference type="Proteomes" id="UP000596742"/>
    </source>
</evidence>
<evidence type="ECO:0000256" key="1">
    <source>
        <dbReference type="SAM" id="Phobius"/>
    </source>
</evidence>
<gene>
    <name evidence="3" type="ORF">MGAL_10B060447</name>
</gene>